<dbReference type="EMBL" id="UYJE01007000">
    <property type="protein sequence ID" value="VDI50894.1"/>
    <property type="molecule type" value="Genomic_DNA"/>
</dbReference>
<protein>
    <recommendedName>
        <fullName evidence="3">Apple domain-containing protein</fullName>
    </recommendedName>
</protein>
<keyword evidence="2" id="KW-1185">Reference proteome</keyword>
<evidence type="ECO:0008006" key="3">
    <source>
        <dbReference type="Google" id="ProtNLM"/>
    </source>
</evidence>
<dbReference type="Proteomes" id="UP000596742">
    <property type="component" value="Unassembled WGS sequence"/>
</dbReference>
<comment type="caution">
    <text evidence="1">The sequence shown here is derived from an EMBL/GenBank/DDBJ whole genome shotgun (WGS) entry which is preliminary data.</text>
</comment>
<accession>A0A8B6FMF6</accession>
<dbReference type="AlphaFoldDB" id="A0A8B6FMF6"/>
<dbReference type="OrthoDB" id="6091680at2759"/>
<evidence type="ECO:0000313" key="1">
    <source>
        <dbReference type="EMBL" id="VDI50894.1"/>
    </source>
</evidence>
<reference evidence="1" key="1">
    <citation type="submission" date="2018-11" db="EMBL/GenBank/DDBJ databases">
        <authorList>
            <person name="Alioto T."/>
            <person name="Alioto T."/>
        </authorList>
    </citation>
    <scope>NUCLEOTIDE SEQUENCE</scope>
</reference>
<evidence type="ECO:0000313" key="2">
    <source>
        <dbReference type="Proteomes" id="UP000596742"/>
    </source>
</evidence>
<name>A0A8B6FMF6_MYTGA</name>
<sequence>MVCLVAGGSFHSGQYLESQILKVFFNVGPRMCMLRCTRYAGCTALNFVKSHLYCELLNATQQATTIDKEHYMYSEMSTWAIVGSFCLCGNVLIEIKYPKIPEAGCDYDCNGEPGRKCGSDWKNSIYLETLTKSRLETFIMLAFLEEHELLPFLKIPPLSRPPLSRPSLSNLNYTIRVPVKIISEPSG</sequence>
<gene>
    <name evidence="1" type="ORF">MGAL_10B083170</name>
</gene>
<organism evidence="1 2">
    <name type="scientific">Mytilus galloprovincialis</name>
    <name type="common">Mediterranean mussel</name>
    <dbReference type="NCBI Taxonomy" id="29158"/>
    <lineage>
        <taxon>Eukaryota</taxon>
        <taxon>Metazoa</taxon>
        <taxon>Spiralia</taxon>
        <taxon>Lophotrochozoa</taxon>
        <taxon>Mollusca</taxon>
        <taxon>Bivalvia</taxon>
        <taxon>Autobranchia</taxon>
        <taxon>Pteriomorphia</taxon>
        <taxon>Mytilida</taxon>
        <taxon>Mytiloidea</taxon>
        <taxon>Mytilidae</taxon>
        <taxon>Mytilinae</taxon>
        <taxon>Mytilus</taxon>
    </lineage>
</organism>
<proteinExistence type="predicted"/>